<sequence>MWASTPRKSLQSRQPGSSRSCTHYKLSRRTCGEITGRTADKEADTKLAAPLRALVLRCAHPDDLRNFELQACWAAVLSRLLHSSLSASAFLIPDVTPHPGVARACFGSAAPALQPVSAADEVFASKFVEPVGDINEASLHAAFLDFFGAQAESIWVDMIQRAATWRAMRGRVVLPNFERWSMAAVVMDMLHVMQPNFTPLYHPPELAYAIAGHMFYNRSCTDADRRALDAMLEDLRPLPDADMCRIEHYPAVRVAELGHLLCHIASWSEQRQRGLSYEDGVFEELRARLASILGTMPVDLRDVALATRDDGLTPSSADTPLKPLILGILLCAKGTAPCGVAGNPPGPTERYMKELRARLKGNLLTCEATYMCSFGHISGQDRCPPHGAGRVLLWNELQGTVLGCVVGLQDEATELTSPRFGFAQSLGGPVPTHFFIHPAACSYSPLIMGQLLSASTEVLMDSVEPELLSQASCHQTTIDQFFSVQADDVCTGGDMLTLCDGQETDLADYDPGRTQLQRRTCTSLYCDRFPRYAVPGGCIATHCGQCRLPGMVHFVDRRCDMPGCSIQPSFGFPGGPRKSCAAHKAFGMESKTVKCQHAGCHTSPAFGIPGGARRWCGLHRSDGGPEVEYLVQKCQHEGCNTTPSFGLEGTAQRLWCRDHRDDGGEGVTTLDHKCDHDDCTVAPRFGYPGGPRQWCKTHKGDGGEAVRFLGDQCKVAGCFKQPCYGFLAPAGAPSTREWQCYVLPSSPFPSFSPFFGLAFAKGRYFVKIP</sequence>
<gene>
    <name evidence="2" type="ORF">WJX73_000438</name>
</gene>
<name>A0AAW1P0L5_9CHLO</name>
<feature type="region of interest" description="Disordered" evidence="1">
    <location>
        <begin position="1"/>
        <end position="21"/>
    </location>
</feature>
<dbReference type="AlphaFoldDB" id="A0AAW1P0L5"/>
<evidence type="ECO:0000313" key="3">
    <source>
        <dbReference type="Proteomes" id="UP001465755"/>
    </source>
</evidence>
<reference evidence="2 3" key="1">
    <citation type="journal article" date="2024" name="Nat. Commun.">
        <title>Phylogenomics reveals the evolutionary origins of lichenization in chlorophyte algae.</title>
        <authorList>
            <person name="Puginier C."/>
            <person name="Libourel C."/>
            <person name="Otte J."/>
            <person name="Skaloud P."/>
            <person name="Haon M."/>
            <person name="Grisel S."/>
            <person name="Petersen M."/>
            <person name="Berrin J.G."/>
            <person name="Delaux P.M."/>
            <person name="Dal Grande F."/>
            <person name="Keller J."/>
        </authorList>
    </citation>
    <scope>NUCLEOTIDE SEQUENCE [LARGE SCALE GENOMIC DNA]</scope>
    <source>
        <strain evidence="2 3">SAG 2036</strain>
    </source>
</reference>
<evidence type="ECO:0000313" key="2">
    <source>
        <dbReference type="EMBL" id="KAK9801957.1"/>
    </source>
</evidence>
<keyword evidence="3" id="KW-1185">Reference proteome</keyword>
<dbReference type="Proteomes" id="UP001465755">
    <property type="component" value="Unassembled WGS sequence"/>
</dbReference>
<dbReference type="InterPro" id="IPR043822">
    <property type="entry name" value="EsV_1_7_cys"/>
</dbReference>
<proteinExistence type="predicted"/>
<evidence type="ECO:0000256" key="1">
    <source>
        <dbReference type="SAM" id="MobiDB-lite"/>
    </source>
</evidence>
<dbReference type="EMBL" id="JALJOQ010000073">
    <property type="protein sequence ID" value="KAK9801957.1"/>
    <property type="molecule type" value="Genomic_DNA"/>
</dbReference>
<dbReference type="Pfam" id="PF19114">
    <property type="entry name" value="EsV_1_7_cys"/>
    <property type="match status" value="6"/>
</dbReference>
<organism evidence="2 3">
    <name type="scientific">Symbiochloris irregularis</name>
    <dbReference type="NCBI Taxonomy" id="706552"/>
    <lineage>
        <taxon>Eukaryota</taxon>
        <taxon>Viridiplantae</taxon>
        <taxon>Chlorophyta</taxon>
        <taxon>core chlorophytes</taxon>
        <taxon>Trebouxiophyceae</taxon>
        <taxon>Trebouxiales</taxon>
        <taxon>Trebouxiaceae</taxon>
        <taxon>Symbiochloris</taxon>
    </lineage>
</organism>
<accession>A0AAW1P0L5</accession>
<protein>
    <submittedName>
        <fullName evidence="2">Uncharacterized protein</fullName>
    </submittedName>
</protein>
<comment type="caution">
    <text evidence="2">The sequence shown here is derived from an EMBL/GenBank/DDBJ whole genome shotgun (WGS) entry which is preliminary data.</text>
</comment>
<dbReference type="SMART" id="SM01425">
    <property type="entry name" value="EsV_1_7"/>
    <property type="match status" value="5"/>
</dbReference>